<dbReference type="Proteomes" id="UP001212821">
    <property type="component" value="Chromosome"/>
</dbReference>
<gene>
    <name evidence="2" type="ORF">O1G21_18170</name>
</gene>
<feature type="compositionally biased region" description="Low complexity" evidence="1">
    <location>
        <begin position="107"/>
        <end position="119"/>
    </location>
</feature>
<sequence length="147" mass="15061">MITAPAPDRAQDAAPDRAADPAPEPDVLVTSRPLDEYCALFGLTRARLAALPGPLLDCPGGAAGLAAEARELGCRVIAADPAYALPPPAPSCTRRRVRAARTVRSATCAAGTAPAGCSPRTRSPTRSATWPPRCPGSRSRTAPSPSP</sequence>
<reference evidence="3" key="1">
    <citation type="submission" date="2022-12" db="EMBL/GenBank/DDBJ databases">
        <authorList>
            <person name="Mo P."/>
        </authorList>
    </citation>
    <scope>NUCLEOTIDE SEQUENCE [LARGE SCALE GENOMIC DNA]</scope>
    <source>
        <strain evidence="3">HUAS 3-15</strain>
    </source>
</reference>
<feature type="region of interest" description="Disordered" evidence="1">
    <location>
        <begin position="107"/>
        <end position="147"/>
    </location>
</feature>
<evidence type="ECO:0000256" key="1">
    <source>
        <dbReference type="SAM" id="MobiDB-lite"/>
    </source>
</evidence>
<protein>
    <submittedName>
        <fullName evidence="2">Uncharacterized protein</fullName>
    </submittedName>
</protein>
<organism evidence="2 3">
    <name type="scientific">Kitasatospora cathayae</name>
    <dbReference type="NCBI Taxonomy" id="3004092"/>
    <lineage>
        <taxon>Bacteria</taxon>
        <taxon>Bacillati</taxon>
        <taxon>Actinomycetota</taxon>
        <taxon>Actinomycetes</taxon>
        <taxon>Kitasatosporales</taxon>
        <taxon>Streptomycetaceae</taxon>
        <taxon>Kitasatospora</taxon>
    </lineage>
</organism>
<proteinExistence type="predicted"/>
<keyword evidence="3" id="KW-1185">Reference proteome</keyword>
<name>A0ABY7Q4I4_9ACTN</name>
<dbReference type="RefSeq" id="WP_270145136.1">
    <property type="nucleotide sequence ID" value="NZ_CP115450.1"/>
</dbReference>
<accession>A0ABY7Q4I4</accession>
<feature type="compositionally biased region" description="Basic and acidic residues" evidence="1">
    <location>
        <begin position="9"/>
        <end position="19"/>
    </location>
</feature>
<feature type="region of interest" description="Disordered" evidence="1">
    <location>
        <begin position="1"/>
        <end position="26"/>
    </location>
</feature>
<evidence type="ECO:0000313" key="2">
    <source>
        <dbReference type="EMBL" id="WBP87575.1"/>
    </source>
</evidence>
<evidence type="ECO:0000313" key="3">
    <source>
        <dbReference type="Proteomes" id="UP001212821"/>
    </source>
</evidence>
<dbReference type="EMBL" id="CP115450">
    <property type="protein sequence ID" value="WBP87575.1"/>
    <property type="molecule type" value="Genomic_DNA"/>
</dbReference>
<feature type="compositionally biased region" description="Polar residues" evidence="1">
    <location>
        <begin position="138"/>
        <end position="147"/>
    </location>
</feature>